<dbReference type="InterPro" id="IPR042099">
    <property type="entry name" value="ANL_N_sf"/>
</dbReference>
<dbReference type="PROSITE" id="PS00455">
    <property type="entry name" value="AMP_BINDING"/>
    <property type="match status" value="1"/>
</dbReference>
<gene>
    <name evidence="5" type="ORF">CO690_02800</name>
</gene>
<evidence type="ECO:0000313" key="5">
    <source>
        <dbReference type="EMBL" id="ATF62660.1"/>
    </source>
</evidence>
<evidence type="ECO:0000259" key="3">
    <source>
        <dbReference type="Pfam" id="PF00501"/>
    </source>
</evidence>
<dbReference type="PANTHER" id="PTHR43201:SF5">
    <property type="entry name" value="MEDIUM-CHAIN ACYL-COA LIGASE ACSF2, MITOCHONDRIAL"/>
    <property type="match status" value="1"/>
</dbReference>
<dbReference type="InterPro" id="IPR045851">
    <property type="entry name" value="AMP-bd_C_sf"/>
</dbReference>
<dbReference type="GO" id="GO:0006631">
    <property type="term" value="P:fatty acid metabolic process"/>
    <property type="evidence" value="ECO:0007669"/>
    <property type="project" value="TreeGrafter"/>
</dbReference>
<dbReference type="AlphaFoldDB" id="A0A291DE58"/>
<organism evidence="5 6">
    <name type="scientific">Rothia mucilaginosa</name>
    <dbReference type="NCBI Taxonomy" id="43675"/>
    <lineage>
        <taxon>Bacteria</taxon>
        <taxon>Bacillati</taxon>
        <taxon>Actinomycetota</taxon>
        <taxon>Actinomycetes</taxon>
        <taxon>Micrococcales</taxon>
        <taxon>Micrococcaceae</taxon>
        <taxon>Rothia</taxon>
    </lineage>
</organism>
<dbReference type="SUPFAM" id="SSF56801">
    <property type="entry name" value="Acetyl-CoA synthetase-like"/>
    <property type="match status" value="1"/>
</dbReference>
<evidence type="ECO:0000313" key="6">
    <source>
        <dbReference type="Proteomes" id="UP000218628"/>
    </source>
</evidence>
<proteinExistence type="inferred from homology"/>
<dbReference type="Gene3D" id="3.40.50.12780">
    <property type="entry name" value="N-terminal domain of ligase-like"/>
    <property type="match status" value="1"/>
</dbReference>
<keyword evidence="2 5" id="KW-0436">Ligase</keyword>
<dbReference type="Pfam" id="PF00501">
    <property type="entry name" value="AMP-binding"/>
    <property type="match status" value="1"/>
</dbReference>
<dbReference type="EMBL" id="CP023510">
    <property type="protein sequence ID" value="ATF62660.1"/>
    <property type="molecule type" value="Genomic_DNA"/>
</dbReference>
<evidence type="ECO:0000256" key="2">
    <source>
        <dbReference type="ARBA" id="ARBA00022598"/>
    </source>
</evidence>
<dbReference type="Pfam" id="PF13193">
    <property type="entry name" value="AMP-binding_C"/>
    <property type="match status" value="1"/>
</dbReference>
<dbReference type="InterPro" id="IPR025110">
    <property type="entry name" value="AMP-bd_C"/>
</dbReference>
<protein>
    <submittedName>
        <fullName evidence="5">Long-chain fatty acid--CoA ligase</fullName>
    </submittedName>
</protein>
<dbReference type="GO" id="GO:0031956">
    <property type="term" value="F:medium-chain fatty acid-CoA ligase activity"/>
    <property type="evidence" value="ECO:0007669"/>
    <property type="project" value="TreeGrafter"/>
</dbReference>
<dbReference type="InterPro" id="IPR000873">
    <property type="entry name" value="AMP-dep_synth/lig_dom"/>
</dbReference>
<comment type="similarity">
    <text evidence="1">Belongs to the ATP-dependent AMP-binding enzyme family.</text>
</comment>
<feature type="domain" description="AMP-dependent synthetase/ligase" evidence="3">
    <location>
        <begin position="17"/>
        <end position="394"/>
    </location>
</feature>
<evidence type="ECO:0000259" key="4">
    <source>
        <dbReference type="Pfam" id="PF13193"/>
    </source>
</evidence>
<accession>A0A291DE58</accession>
<reference evidence="6" key="1">
    <citation type="submission" date="2017-09" db="EMBL/GenBank/DDBJ databases">
        <title>FDA dAtabase for Regulatory Grade micrObial Sequences (FDA-ARGOS): Supporting development and validation of Infectious Disease Dx tests.</title>
        <authorList>
            <person name="Minogue T."/>
            <person name="Wolcott M."/>
            <person name="Wasieloski L."/>
            <person name="Aguilar W."/>
            <person name="Moore D."/>
            <person name="Tallon L."/>
            <person name="Sadzewicz L."/>
            <person name="Ott S."/>
            <person name="Zhao X."/>
            <person name="Nagaraj S."/>
            <person name="Vavikolanu K."/>
            <person name="Aluvathingal J."/>
            <person name="Nadendla S."/>
            <person name="Sichtig H."/>
        </authorList>
    </citation>
    <scope>NUCLEOTIDE SEQUENCE [LARGE SCALE GENOMIC DNA]</scope>
    <source>
        <strain evidence="6">FDAARGOS_369</strain>
    </source>
</reference>
<dbReference type="InterPro" id="IPR020845">
    <property type="entry name" value="AMP-binding_CS"/>
</dbReference>
<dbReference type="PANTHER" id="PTHR43201">
    <property type="entry name" value="ACYL-COA SYNTHETASE"/>
    <property type="match status" value="1"/>
</dbReference>
<dbReference type="RefSeq" id="WP_070678456.1">
    <property type="nucleotide sequence ID" value="NZ_CBDERD010000121.1"/>
</dbReference>
<feature type="domain" description="AMP-binding enzyme C-terminal" evidence="4">
    <location>
        <begin position="444"/>
        <end position="521"/>
    </location>
</feature>
<name>A0A291DE58_9MICC</name>
<dbReference type="Proteomes" id="UP000218628">
    <property type="component" value="Chromosome"/>
</dbReference>
<dbReference type="Gene3D" id="3.30.300.30">
    <property type="match status" value="1"/>
</dbReference>
<evidence type="ECO:0000256" key="1">
    <source>
        <dbReference type="ARBA" id="ARBA00006432"/>
    </source>
</evidence>
<sequence length="534" mass="55986">MSEIHDSANNIAYLLAEAASGSGAKTALAIPASESADMRVVSYAQLASAAAQVQRHLAALGVERGDRVALSMPNVALMPALYYGIVAAGAICVPLNPLLSGAELEYHLRDSGAKVLFAFAGTRLASEASSTVLVKNGSVRCEIFTGGEGSPVAPFDVPADSALSATDSSDAVLEPVPVAASDPAIILYTSGTTGKPKGATLTHANILSNARSCVSVFGFTAEDVIFGGLPLFHAFGQTVSMNAAFAASATVALLPRFTPDGALNLIESAGVSVLAAVPSMYVSLAAALEAEPERARSLRGRIRFGISGGSPLPAPVHSALKTLIECPVYEGYGLSETSPVVSFNQAEFGMVLGSVGRVLPGVQVQVRCPQGSECAPGVSGQLWVRGENVMAGYWNNPAATAEVFDGEWFATGDVARVDEQGNIFIVDRIKDMVLRNGYSVYPREIEDVLYTHEHVQSVAVLGVPDERVGEEVVAVVMPRPGADEGVLQAELNALARTRLAAYKYPRRYVMVESMPLGPTGKILKRDLRVVIQRG</sequence>